<dbReference type="Proteomes" id="UP000008743">
    <property type="component" value="Unassembled WGS sequence"/>
</dbReference>
<dbReference type="AlphaFoldDB" id="A0A0D2WXK2"/>
<protein>
    <submittedName>
        <fullName evidence="1">Uncharacterized protein</fullName>
    </submittedName>
</protein>
<dbReference type="InterPro" id="IPR036038">
    <property type="entry name" value="Aminotransferase-like"/>
</dbReference>
<dbReference type="GO" id="GO:0003824">
    <property type="term" value="F:catalytic activity"/>
    <property type="evidence" value="ECO:0007669"/>
    <property type="project" value="InterPro"/>
</dbReference>
<dbReference type="InterPro" id="IPR043132">
    <property type="entry name" value="BCAT-like_C"/>
</dbReference>
<keyword evidence="2" id="KW-1185">Reference proteome</keyword>
<accession>A0A0D2WXK2</accession>
<dbReference type="STRING" id="595528.A0A0D2WXK2"/>
<dbReference type="Pfam" id="PF01063">
    <property type="entry name" value="Aminotran_4"/>
    <property type="match status" value="1"/>
</dbReference>
<sequence>MAGLFETMLLCVESPATAAVSTFTRLVPSDAQQTGTLAQRIGTVALAVAHATRLAQSLDELPGWFPIHARRAARLESRDAVQDTLLSAVHDAMAQWDAAATTDRTTPRADCFRVKFSVTSSSTLAIDEAGASSSSAQCNPDDQSPPIVVATKAELWPLGLTETNLPQLLQLLDQHDPSPDQQRSSSDVVFTAAEIASHPMEMLIHSLLHNPATPNPIRNIRIAPPECWVRAANPALAHKTIQRGIYDRAKAGVGSDCFDVLLVNDQQHVTEAAIANIAIRETLADGHVRWITPPLCAGILPGTLRAELVRAGLLHEALITVQMLQLAVFEGRASIFCMNSLRGIYRVALLF</sequence>
<dbReference type="RefSeq" id="XP_004342615.1">
    <property type="nucleotide sequence ID" value="XM_004342566.2"/>
</dbReference>
<dbReference type="EMBL" id="KE346376">
    <property type="protein sequence ID" value="KJE97950.1"/>
    <property type="molecule type" value="Genomic_DNA"/>
</dbReference>
<evidence type="ECO:0000313" key="1">
    <source>
        <dbReference type="EMBL" id="KJE97950.1"/>
    </source>
</evidence>
<reference evidence="2" key="1">
    <citation type="submission" date="2011-02" db="EMBL/GenBank/DDBJ databases">
        <title>The Genome Sequence of Capsaspora owczarzaki ATCC 30864.</title>
        <authorList>
            <person name="Russ C."/>
            <person name="Cuomo C."/>
            <person name="Burger G."/>
            <person name="Gray M.W."/>
            <person name="Holland P.W.H."/>
            <person name="King N."/>
            <person name="Lang F.B.F."/>
            <person name="Roger A.J."/>
            <person name="Ruiz-Trillo I."/>
            <person name="Young S.K."/>
            <person name="Zeng Q."/>
            <person name="Gargeya S."/>
            <person name="Alvarado L."/>
            <person name="Berlin A."/>
            <person name="Chapman S.B."/>
            <person name="Chen Z."/>
            <person name="Freedman E."/>
            <person name="Gellesch M."/>
            <person name="Goldberg J."/>
            <person name="Griggs A."/>
            <person name="Gujja S."/>
            <person name="Heilman E."/>
            <person name="Heiman D."/>
            <person name="Howarth C."/>
            <person name="Mehta T."/>
            <person name="Neiman D."/>
            <person name="Pearson M."/>
            <person name="Roberts A."/>
            <person name="Saif S."/>
            <person name="Shea T."/>
            <person name="Shenoy N."/>
            <person name="Sisk P."/>
            <person name="Stolte C."/>
            <person name="Sykes S."/>
            <person name="White J."/>
            <person name="Yandava C."/>
            <person name="Haas B."/>
            <person name="Nusbaum C."/>
            <person name="Birren B."/>
        </authorList>
    </citation>
    <scope>NUCLEOTIDE SEQUENCE</scope>
    <source>
        <strain evidence="2">ATCC 30864</strain>
    </source>
</reference>
<dbReference type="Gene3D" id="3.20.10.10">
    <property type="entry name" value="D-amino Acid Aminotransferase, subunit A, domain 2"/>
    <property type="match status" value="1"/>
</dbReference>
<proteinExistence type="predicted"/>
<dbReference type="InterPro" id="IPR001544">
    <property type="entry name" value="Aminotrans_IV"/>
</dbReference>
<name>A0A0D2WXK2_CAPO3</name>
<evidence type="ECO:0000313" key="2">
    <source>
        <dbReference type="Proteomes" id="UP000008743"/>
    </source>
</evidence>
<dbReference type="PhylomeDB" id="A0A0D2WXK2"/>
<dbReference type="InParanoid" id="A0A0D2WXK2"/>
<dbReference type="SUPFAM" id="SSF56752">
    <property type="entry name" value="D-aminoacid aminotransferase-like PLP-dependent enzymes"/>
    <property type="match status" value="1"/>
</dbReference>
<gene>
    <name evidence="1" type="ORF">CAOG_008014</name>
</gene>
<organism evidence="1 2">
    <name type="scientific">Capsaspora owczarzaki (strain ATCC 30864)</name>
    <dbReference type="NCBI Taxonomy" id="595528"/>
    <lineage>
        <taxon>Eukaryota</taxon>
        <taxon>Filasterea</taxon>
        <taxon>Capsaspora</taxon>
    </lineage>
</organism>
<dbReference type="OrthoDB" id="7785529at2759"/>